<dbReference type="Proteomes" id="UP000664169">
    <property type="component" value="Unassembled WGS sequence"/>
</dbReference>
<gene>
    <name evidence="1" type="ORF">GOMPHAMPRED_004930</name>
</gene>
<comment type="caution">
    <text evidence="1">The sequence shown here is derived from an EMBL/GenBank/DDBJ whole genome shotgun (WGS) entry which is preliminary data.</text>
</comment>
<sequence length="104" mass="11583">MIEDGFLAESEGILERVKAYDTMSPITRQQYIATLDYFCDARRPMPKSDECQILIGLNCTSASDSYLANSSMRKPMARFLALEAIEARSANQGSTLAESATDYR</sequence>
<reference evidence="1" key="1">
    <citation type="submission" date="2021-03" db="EMBL/GenBank/DDBJ databases">
        <authorList>
            <person name="Tagirdzhanova G."/>
        </authorList>
    </citation>
    <scope>NUCLEOTIDE SEQUENCE</scope>
</reference>
<dbReference type="EMBL" id="CAJPDQ010000003">
    <property type="protein sequence ID" value="CAF9906793.1"/>
    <property type="molecule type" value="Genomic_DNA"/>
</dbReference>
<protein>
    <submittedName>
        <fullName evidence="1">Uncharacterized protein</fullName>
    </submittedName>
</protein>
<evidence type="ECO:0000313" key="1">
    <source>
        <dbReference type="EMBL" id="CAF9906793.1"/>
    </source>
</evidence>
<evidence type="ECO:0000313" key="2">
    <source>
        <dbReference type="Proteomes" id="UP000664169"/>
    </source>
</evidence>
<organism evidence="1 2">
    <name type="scientific">Gomphillus americanus</name>
    <dbReference type="NCBI Taxonomy" id="1940652"/>
    <lineage>
        <taxon>Eukaryota</taxon>
        <taxon>Fungi</taxon>
        <taxon>Dikarya</taxon>
        <taxon>Ascomycota</taxon>
        <taxon>Pezizomycotina</taxon>
        <taxon>Lecanoromycetes</taxon>
        <taxon>OSLEUM clade</taxon>
        <taxon>Ostropomycetidae</taxon>
        <taxon>Ostropales</taxon>
        <taxon>Graphidaceae</taxon>
        <taxon>Gomphilloideae</taxon>
        <taxon>Gomphillus</taxon>
    </lineage>
</organism>
<proteinExistence type="predicted"/>
<dbReference type="AlphaFoldDB" id="A0A8H3ELR5"/>
<keyword evidence="2" id="KW-1185">Reference proteome</keyword>
<dbReference type="OrthoDB" id="329835at2759"/>
<accession>A0A8H3ELR5</accession>
<name>A0A8H3ELR5_9LECA</name>